<accession>A0A0E9WJM5</accession>
<proteinExistence type="predicted"/>
<reference evidence="2" key="1">
    <citation type="submission" date="2014-11" db="EMBL/GenBank/DDBJ databases">
        <authorList>
            <person name="Amaro Gonzalez C."/>
        </authorList>
    </citation>
    <scope>NUCLEOTIDE SEQUENCE</scope>
</reference>
<sequence length="80" mass="8714">MSGPLFILSMASNNENVVSLIASVCLDCLCCLCLSVSVLLGPFDHWLYLTVASVLVYLRMCFTPLAAHPVSLLLASLYYI</sequence>
<name>A0A0E9WJM5_ANGAN</name>
<organism evidence="2">
    <name type="scientific">Anguilla anguilla</name>
    <name type="common">European freshwater eel</name>
    <name type="synonym">Muraena anguilla</name>
    <dbReference type="NCBI Taxonomy" id="7936"/>
    <lineage>
        <taxon>Eukaryota</taxon>
        <taxon>Metazoa</taxon>
        <taxon>Chordata</taxon>
        <taxon>Craniata</taxon>
        <taxon>Vertebrata</taxon>
        <taxon>Euteleostomi</taxon>
        <taxon>Actinopterygii</taxon>
        <taxon>Neopterygii</taxon>
        <taxon>Teleostei</taxon>
        <taxon>Anguilliformes</taxon>
        <taxon>Anguillidae</taxon>
        <taxon>Anguilla</taxon>
    </lineage>
</organism>
<protein>
    <submittedName>
        <fullName evidence="2">Uncharacterized protein</fullName>
    </submittedName>
</protein>
<keyword evidence="1" id="KW-0472">Membrane</keyword>
<keyword evidence="1" id="KW-1133">Transmembrane helix</keyword>
<keyword evidence="1" id="KW-0812">Transmembrane</keyword>
<dbReference type="EMBL" id="GBXM01018025">
    <property type="protein sequence ID" value="JAH90552.1"/>
    <property type="molecule type" value="Transcribed_RNA"/>
</dbReference>
<dbReference type="AlphaFoldDB" id="A0A0E9WJM5"/>
<feature type="transmembrane region" description="Helical" evidence="1">
    <location>
        <begin position="47"/>
        <end position="67"/>
    </location>
</feature>
<feature type="transmembrane region" description="Helical" evidence="1">
    <location>
        <begin position="20"/>
        <end position="40"/>
    </location>
</feature>
<evidence type="ECO:0000256" key="1">
    <source>
        <dbReference type="SAM" id="Phobius"/>
    </source>
</evidence>
<reference evidence="2" key="2">
    <citation type="journal article" date="2015" name="Fish Shellfish Immunol.">
        <title>Early steps in the European eel (Anguilla anguilla)-Vibrio vulnificus interaction in the gills: Role of the RtxA13 toxin.</title>
        <authorList>
            <person name="Callol A."/>
            <person name="Pajuelo D."/>
            <person name="Ebbesson L."/>
            <person name="Teles M."/>
            <person name="MacKenzie S."/>
            <person name="Amaro C."/>
        </authorList>
    </citation>
    <scope>NUCLEOTIDE SEQUENCE</scope>
</reference>
<evidence type="ECO:0000313" key="2">
    <source>
        <dbReference type="EMBL" id="JAH90552.1"/>
    </source>
</evidence>